<dbReference type="EMBL" id="QPJW01000001">
    <property type="protein sequence ID" value="RCX23513.1"/>
    <property type="molecule type" value="Genomic_DNA"/>
</dbReference>
<dbReference type="PANTHER" id="PTHR11592:SF78">
    <property type="entry name" value="GLUTATHIONE PEROXIDASE"/>
    <property type="match status" value="1"/>
</dbReference>
<keyword evidence="2 5" id="KW-0575">Peroxidase</keyword>
<comment type="caution">
    <text evidence="6">The sequence shown here is derived from an EMBL/GenBank/DDBJ whole genome shotgun (WGS) entry which is preliminary data.</text>
</comment>
<dbReference type="RefSeq" id="WP_114495382.1">
    <property type="nucleotide sequence ID" value="NZ_QPJW01000001.1"/>
</dbReference>
<feature type="active site" evidence="4">
    <location>
        <position position="35"/>
    </location>
</feature>
<organism evidence="6 7">
    <name type="scientific">Fontibacillus phaseoli</name>
    <dbReference type="NCBI Taxonomy" id="1416533"/>
    <lineage>
        <taxon>Bacteria</taxon>
        <taxon>Bacillati</taxon>
        <taxon>Bacillota</taxon>
        <taxon>Bacilli</taxon>
        <taxon>Bacillales</taxon>
        <taxon>Paenibacillaceae</taxon>
        <taxon>Fontibacillus</taxon>
    </lineage>
</organism>
<evidence type="ECO:0000313" key="6">
    <source>
        <dbReference type="EMBL" id="RCX23513.1"/>
    </source>
</evidence>
<dbReference type="PROSITE" id="PS51355">
    <property type="entry name" value="GLUTATHIONE_PEROXID_3"/>
    <property type="match status" value="1"/>
</dbReference>
<dbReference type="PROSITE" id="PS00763">
    <property type="entry name" value="GLUTATHIONE_PEROXID_2"/>
    <property type="match status" value="1"/>
</dbReference>
<reference evidence="6 7" key="1">
    <citation type="submission" date="2018-07" db="EMBL/GenBank/DDBJ databases">
        <title>Genomic Encyclopedia of Type Strains, Phase III (KMG-III): the genomes of soil and plant-associated and newly described type strains.</title>
        <authorList>
            <person name="Whitman W."/>
        </authorList>
    </citation>
    <scope>NUCLEOTIDE SEQUENCE [LARGE SCALE GENOMIC DNA]</scope>
    <source>
        <strain evidence="6 7">CECT 8333</strain>
    </source>
</reference>
<gene>
    <name evidence="6" type="ORF">DFP94_1011112</name>
</gene>
<dbReference type="Pfam" id="PF00255">
    <property type="entry name" value="GSHPx"/>
    <property type="match status" value="1"/>
</dbReference>
<keyword evidence="3 5" id="KW-0560">Oxidoreductase</keyword>
<dbReference type="InterPro" id="IPR036249">
    <property type="entry name" value="Thioredoxin-like_sf"/>
</dbReference>
<name>A0A369BPP2_9BACL</name>
<proteinExistence type="inferred from homology"/>
<evidence type="ECO:0000256" key="5">
    <source>
        <dbReference type="RuleBase" id="RU000499"/>
    </source>
</evidence>
<keyword evidence="7" id="KW-1185">Reference proteome</keyword>
<dbReference type="InterPro" id="IPR029760">
    <property type="entry name" value="GPX_CS"/>
</dbReference>
<dbReference type="GO" id="GO:0004601">
    <property type="term" value="F:peroxidase activity"/>
    <property type="evidence" value="ECO:0007669"/>
    <property type="project" value="UniProtKB-KW"/>
</dbReference>
<protein>
    <recommendedName>
        <fullName evidence="5">Glutathione peroxidase</fullName>
    </recommendedName>
</protein>
<accession>A0A369BPP2</accession>
<dbReference type="SUPFAM" id="SSF52833">
    <property type="entry name" value="Thioredoxin-like"/>
    <property type="match status" value="1"/>
</dbReference>
<dbReference type="AlphaFoldDB" id="A0A369BPP2"/>
<dbReference type="FunFam" id="3.40.30.10:FF:000010">
    <property type="entry name" value="Glutathione peroxidase"/>
    <property type="match status" value="1"/>
</dbReference>
<dbReference type="Gene3D" id="3.40.30.10">
    <property type="entry name" value="Glutaredoxin"/>
    <property type="match status" value="1"/>
</dbReference>
<evidence type="ECO:0000256" key="3">
    <source>
        <dbReference type="ARBA" id="ARBA00023002"/>
    </source>
</evidence>
<dbReference type="PANTHER" id="PTHR11592">
    <property type="entry name" value="GLUTATHIONE PEROXIDASE"/>
    <property type="match status" value="1"/>
</dbReference>
<evidence type="ECO:0000256" key="1">
    <source>
        <dbReference type="ARBA" id="ARBA00006926"/>
    </source>
</evidence>
<evidence type="ECO:0000313" key="7">
    <source>
        <dbReference type="Proteomes" id="UP000253090"/>
    </source>
</evidence>
<dbReference type="PIRSF" id="PIRSF000303">
    <property type="entry name" value="Glutathion_perox"/>
    <property type="match status" value="1"/>
</dbReference>
<dbReference type="CDD" id="cd00340">
    <property type="entry name" value="GSH_Peroxidase"/>
    <property type="match status" value="1"/>
</dbReference>
<dbReference type="Proteomes" id="UP000253090">
    <property type="component" value="Unassembled WGS sequence"/>
</dbReference>
<sequence>MPVYDFQVNTIHAAPVSLSIYRGKVLLVVNTASKCSYSGQMADLQKLYEKYREKGFEILGFPCNQFNDKEPGDNEEIHKTCKLNFGVTFPLFEKIDVRGVSAHELFHYLTQQAPFRGFDPQSPTGPWMQNFLQEKHPEIYAGDGVKWNYSKFLIQRDGTVYGRYETTTEPADMEHTIVSLLN</sequence>
<dbReference type="OrthoDB" id="9789406at2"/>
<evidence type="ECO:0000256" key="2">
    <source>
        <dbReference type="ARBA" id="ARBA00022559"/>
    </source>
</evidence>
<dbReference type="InterPro" id="IPR000889">
    <property type="entry name" value="Glutathione_peroxidase"/>
</dbReference>
<evidence type="ECO:0000256" key="4">
    <source>
        <dbReference type="PIRSR" id="PIRSR000303-1"/>
    </source>
</evidence>
<comment type="similarity">
    <text evidence="1 5">Belongs to the glutathione peroxidase family.</text>
</comment>
<dbReference type="PRINTS" id="PR01011">
    <property type="entry name" value="GLUTPROXDASE"/>
</dbReference>
<dbReference type="GO" id="GO:0034599">
    <property type="term" value="P:cellular response to oxidative stress"/>
    <property type="evidence" value="ECO:0007669"/>
    <property type="project" value="TreeGrafter"/>
</dbReference>